<comment type="caution">
    <text evidence="2">The sequence shown here is derived from an EMBL/GenBank/DDBJ whole genome shotgun (WGS) entry which is preliminary data.</text>
</comment>
<feature type="transmembrane region" description="Helical" evidence="1">
    <location>
        <begin position="182"/>
        <end position="204"/>
    </location>
</feature>
<feature type="transmembrane region" description="Helical" evidence="1">
    <location>
        <begin position="365"/>
        <end position="387"/>
    </location>
</feature>
<organism evidence="2 3">
    <name type="scientific">Bifidobacterium dolichotidis</name>
    <dbReference type="NCBI Taxonomy" id="2306976"/>
    <lineage>
        <taxon>Bacteria</taxon>
        <taxon>Bacillati</taxon>
        <taxon>Actinomycetota</taxon>
        <taxon>Actinomycetes</taxon>
        <taxon>Bifidobacteriales</taxon>
        <taxon>Bifidobacteriaceae</taxon>
        <taxon>Bifidobacterium</taxon>
    </lineage>
</organism>
<gene>
    <name evidence="2" type="ORF">D2E26_1267</name>
</gene>
<dbReference type="AlphaFoldDB" id="A0A430FQU7"/>
<evidence type="ECO:0000256" key="1">
    <source>
        <dbReference type="SAM" id="Phobius"/>
    </source>
</evidence>
<feature type="transmembrane region" description="Helical" evidence="1">
    <location>
        <begin position="148"/>
        <end position="170"/>
    </location>
</feature>
<dbReference type="RefSeq" id="WP_125963873.1">
    <property type="nucleotide sequence ID" value="NZ_QXGM01000002.1"/>
</dbReference>
<feature type="transmembrane region" description="Helical" evidence="1">
    <location>
        <begin position="224"/>
        <end position="246"/>
    </location>
</feature>
<evidence type="ECO:0000313" key="2">
    <source>
        <dbReference type="EMBL" id="RSX55213.1"/>
    </source>
</evidence>
<feature type="transmembrane region" description="Helical" evidence="1">
    <location>
        <begin position="121"/>
        <end position="142"/>
    </location>
</feature>
<reference evidence="2 3" key="1">
    <citation type="submission" date="2018-09" db="EMBL/GenBank/DDBJ databases">
        <title>Characterization of the phylogenetic diversity of five novel species belonging to the genus Bifidobacterium.</title>
        <authorList>
            <person name="Lugli G.A."/>
            <person name="Duranti S."/>
            <person name="Milani C."/>
        </authorList>
    </citation>
    <scope>NUCLEOTIDE SEQUENCE [LARGE SCALE GENOMIC DNA]</scope>
    <source>
        <strain evidence="2 3">2036B</strain>
    </source>
</reference>
<feature type="transmembrane region" description="Helical" evidence="1">
    <location>
        <begin position="58"/>
        <end position="83"/>
    </location>
</feature>
<evidence type="ECO:0000313" key="3">
    <source>
        <dbReference type="Proteomes" id="UP000287609"/>
    </source>
</evidence>
<dbReference type="OrthoDB" id="9915113at2"/>
<proteinExistence type="predicted"/>
<accession>A0A430FQU7</accession>
<name>A0A430FQU7_9BIFI</name>
<feature type="transmembrane region" description="Helical" evidence="1">
    <location>
        <begin position="296"/>
        <end position="314"/>
    </location>
</feature>
<dbReference type="Proteomes" id="UP000287609">
    <property type="component" value="Unassembled WGS sequence"/>
</dbReference>
<feature type="transmembrane region" description="Helical" evidence="1">
    <location>
        <begin position="21"/>
        <end position="46"/>
    </location>
</feature>
<dbReference type="EMBL" id="QXGM01000002">
    <property type="protein sequence ID" value="RSX55213.1"/>
    <property type="molecule type" value="Genomic_DNA"/>
</dbReference>
<keyword evidence="1" id="KW-0472">Membrane</keyword>
<feature type="transmembrane region" description="Helical" evidence="1">
    <location>
        <begin position="433"/>
        <end position="456"/>
    </location>
</feature>
<sequence>MSPKKVARDIYDAALLDHIGLNVSLLVFRALRLFSVFGIFCVTSVISTKLCNLAKVYFQAYAVDICTIILFVINIYCVVLHIFRETLTVRRIRLLDHPQREFYRSVDISIAHVVRAECDQAVSLVGAASLGLSCGAISRFIIDGAQLNRIISLAIFPVMLVVSMYAITFTVASRNRIHKPTVIGHVFIGLILGVTAAVLLNVVLFRDQFMNRLPIATFDINSVIQIQLLISIIVSASALVLCRIAYKKILKSNNSYTARGASYRATTVRRKFTSISATIVSSDLQDPVKNMSICRILLFTWFFGSVACVFAYLQPELRFIAVQKLNTCIAVLALVLGLCIADIYSTWIGPLVYSHRWRCSWEAGANIYAMAVIPLGIALSAGVLIALPLMVGVSRMGGSWFLLLSVVLTAIVCDWIATSLFPGEQTNAGPNNVQIPLSAGFLAVFGSACLTGIAWMLAESSFSWILIIIASVLIGVAIWTAKRRILRLPLRPSA</sequence>
<feature type="transmembrane region" description="Helical" evidence="1">
    <location>
        <begin position="399"/>
        <end position="421"/>
    </location>
</feature>
<protein>
    <submittedName>
        <fullName evidence="2">Uncharacterized protein</fullName>
    </submittedName>
</protein>
<keyword evidence="3" id="KW-1185">Reference proteome</keyword>
<feature type="transmembrane region" description="Helical" evidence="1">
    <location>
        <begin position="462"/>
        <end position="481"/>
    </location>
</feature>
<keyword evidence="1" id="KW-1133">Transmembrane helix</keyword>
<feature type="transmembrane region" description="Helical" evidence="1">
    <location>
        <begin position="329"/>
        <end position="353"/>
    </location>
</feature>
<keyword evidence="1" id="KW-0812">Transmembrane</keyword>